<dbReference type="PANTHER" id="PTHR43547:SF2">
    <property type="entry name" value="HYBRID SIGNAL TRANSDUCTION HISTIDINE KINASE C"/>
    <property type="match status" value="1"/>
</dbReference>
<dbReference type="InterPro" id="IPR036890">
    <property type="entry name" value="HATPase_C_sf"/>
</dbReference>
<dbReference type="AlphaFoldDB" id="A0A1G6J2P3"/>
<evidence type="ECO:0000256" key="1">
    <source>
        <dbReference type="ARBA" id="ARBA00000085"/>
    </source>
</evidence>
<dbReference type="Gene3D" id="3.30.565.10">
    <property type="entry name" value="Histidine kinase-like ATPase, C-terminal domain"/>
    <property type="match status" value="1"/>
</dbReference>
<dbReference type="InterPro" id="IPR036097">
    <property type="entry name" value="HisK_dim/P_sf"/>
</dbReference>
<dbReference type="InterPro" id="IPR003661">
    <property type="entry name" value="HisK_dim/P_dom"/>
</dbReference>
<keyword evidence="3" id="KW-0597">Phosphoprotein</keyword>
<accession>A0A1G6J2P3</accession>
<evidence type="ECO:0000256" key="2">
    <source>
        <dbReference type="ARBA" id="ARBA00012438"/>
    </source>
</evidence>
<keyword evidence="5" id="KW-0808">Transferase</keyword>
<sequence length="367" mass="39561">MDIPATAIMKNIPTSTPVPNHSYDAPSLSMSGLGHEFRTPLGALSAALEVISLAGSNTQVRSEACAVAVRQTRHLSQMVDDLQDVLAAREGRLALRAVALDFSELVRSTWESVLDPVDGDSCTQHIAPNLRVMADPRLLRKAIEQIFLRAKKAAASGLRMDLSVTAQGEEICLQIKGDQKQPPEARKGPPFDIRVLTGTHVSLLDLLADDVIELHGGRIAAADEGGNPSLWLPCWDDAPRRPARQQHSTVLVAMNDPDDRQAVAHALELQGYRILENSEKKPPLEVLLQTVPGLVVADAAPADTARQLAEAAREAGYAGRMVAIAPAEAAGQPALDQGAAKRAGFDAWADWNEWQRAIAQGMDHDRH</sequence>
<keyword evidence="6" id="KW-1185">Reference proteome</keyword>
<dbReference type="Pfam" id="PF00512">
    <property type="entry name" value="HisKA"/>
    <property type="match status" value="1"/>
</dbReference>
<dbReference type="CDD" id="cd00082">
    <property type="entry name" value="HisKA"/>
    <property type="match status" value="1"/>
</dbReference>
<feature type="domain" description="Signal transduction histidine kinase dimerisation/phosphoacceptor" evidence="4">
    <location>
        <begin position="25"/>
        <end position="91"/>
    </location>
</feature>
<proteinExistence type="predicted"/>
<protein>
    <recommendedName>
        <fullName evidence="2">histidine kinase</fullName>
        <ecNumber evidence="2">2.7.13.3</ecNumber>
    </recommendedName>
</protein>
<dbReference type="SUPFAM" id="SSF47384">
    <property type="entry name" value="Homodimeric domain of signal transducing histidine kinase"/>
    <property type="match status" value="1"/>
</dbReference>
<gene>
    <name evidence="5" type="ORF">SAMN05192589_101289</name>
</gene>
<dbReference type="EC" id="2.7.13.3" evidence="2"/>
<evidence type="ECO:0000313" key="5">
    <source>
        <dbReference type="EMBL" id="SDC12266.1"/>
    </source>
</evidence>
<dbReference type="STRING" id="187868.SAMN05192589_101289"/>
<dbReference type="OrthoDB" id="9805942at2"/>
<reference evidence="5 6" key="1">
    <citation type="submission" date="2016-10" db="EMBL/GenBank/DDBJ databases">
        <authorList>
            <person name="de Groot N.N."/>
        </authorList>
    </citation>
    <scope>NUCLEOTIDE SEQUENCE [LARGE SCALE GENOMIC DNA]</scope>
    <source>
        <strain evidence="5 6">DSM 16619</strain>
    </source>
</reference>
<keyword evidence="5" id="KW-0418">Kinase</keyword>
<evidence type="ECO:0000313" key="6">
    <source>
        <dbReference type="Proteomes" id="UP000198781"/>
    </source>
</evidence>
<dbReference type="PANTHER" id="PTHR43547">
    <property type="entry name" value="TWO-COMPONENT HISTIDINE KINASE"/>
    <property type="match status" value="1"/>
</dbReference>
<dbReference type="Proteomes" id="UP000198781">
    <property type="component" value="Unassembled WGS sequence"/>
</dbReference>
<evidence type="ECO:0000256" key="3">
    <source>
        <dbReference type="ARBA" id="ARBA00022553"/>
    </source>
</evidence>
<dbReference type="SMART" id="SM00388">
    <property type="entry name" value="HisKA"/>
    <property type="match status" value="1"/>
</dbReference>
<comment type="catalytic activity">
    <reaction evidence="1">
        <text>ATP + protein L-histidine = ADP + protein N-phospho-L-histidine.</text>
        <dbReference type="EC" id="2.7.13.3"/>
    </reaction>
</comment>
<name>A0A1G6J2P3_9BURK</name>
<dbReference type="EMBL" id="FMZC01000001">
    <property type="protein sequence ID" value="SDC12266.1"/>
    <property type="molecule type" value="Genomic_DNA"/>
</dbReference>
<evidence type="ECO:0000259" key="4">
    <source>
        <dbReference type="SMART" id="SM00388"/>
    </source>
</evidence>
<dbReference type="GO" id="GO:0000155">
    <property type="term" value="F:phosphorelay sensor kinase activity"/>
    <property type="evidence" value="ECO:0007669"/>
    <property type="project" value="InterPro"/>
</dbReference>
<organism evidence="5 6">
    <name type="scientific">Paracidovorax valerianellae</name>
    <dbReference type="NCBI Taxonomy" id="187868"/>
    <lineage>
        <taxon>Bacteria</taxon>
        <taxon>Pseudomonadati</taxon>
        <taxon>Pseudomonadota</taxon>
        <taxon>Betaproteobacteria</taxon>
        <taxon>Burkholderiales</taxon>
        <taxon>Comamonadaceae</taxon>
        <taxon>Paracidovorax</taxon>
    </lineage>
</organism>